<dbReference type="EMBL" id="CP133762">
    <property type="protein sequence ID" value="WMX43743.1"/>
    <property type="molecule type" value="Genomic_DNA"/>
</dbReference>
<evidence type="ECO:0000313" key="1">
    <source>
        <dbReference type="EMBL" id="WMX43743.1"/>
    </source>
</evidence>
<name>A0ABY9RNI1_9ACTN</name>
<sequence length="81" mass="9281">MDAHPREEGPEVREYVRLTSLRDDFGAQMPPASRQRLDEEIAALEPAWTEHRNARERVTVRVRFDNGFVLDGADAVLFTPC</sequence>
<keyword evidence="2" id="KW-1185">Reference proteome</keyword>
<organism evidence="1 2">
    <name type="scientific">Streptomyces roseicoloratus</name>
    <dbReference type="NCBI Taxonomy" id="2508722"/>
    <lineage>
        <taxon>Bacteria</taxon>
        <taxon>Bacillati</taxon>
        <taxon>Actinomycetota</taxon>
        <taxon>Actinomycetes</taxon>
        <taxon>Kitasatosporales</taxon>
        <taxon>Streptomycetaceae</taxon>
        <taxon>Streptomyces</taxon>
    </lineage>
</organism>
<reference evidence="1 2" key="1">
    <citation type="submission" date="2023-09" db="EMBL/GenBank/DDBJ databases">
        <title>Complete genome of Streptomyces roseicoloratus T14.</title>
        <authorList>
            <person name="Bashizi T."/>
            <person name="Kim M.-J."/>
            <person name="Lee G."/>
            <person name="Tagele S.B."/>
            <person name="Shin J.-H."/>
        </authorList>
    </citation>
    <scope>NUCLEOTIDE SEQUENCE [LARGE SCALE GENOMIC DNA]</scope>
    <source>
        <strain evidence="1 2">T14</strain>
    </source>
</reference>
<evidence type="ECO:0000313" key="2">
    <source>
        <dbReference type="Proteomes" id="UP001250858"/>
    </source>
</evidence>
<accession>A0ABY9RNI1</accession>
<dbReference type="Proteomes" id="UP001250858">
    <property type="component" value="Chromosome"/>
</dbReference>
<gene>
    <name evidence="1" type="ORF">RGF97_01050</name>
</gene>
<proteinExistence type="predicted"/>
<dbReference type="RefSeq" id="WP_309547654.1">
    <property type="nucleotide sequence ID" value="NZ_CP133762.1"/>
</dbReference>
<protein>
    <submittedName>
        <fullName evidence="1">Uncharacterized protein</fullName>
    </submittedName>
</protein>